<feature type="chain" id="PRO_5045457446" evidence="1">
    <location>
        <begin position="19"/>
        <end position="256"/>
    </location>
</feature>
<dbReference type="EMBL" id="JBHSWB010000003">
    <property type="protein sequence ID" value="MFC6663387.1"/>
    <property type="molecule type" value="Genomic_DNA"/>
</dbReference>
<comment type="caution">
    <text evidence="2">The sequence shown here is derived from an EMBL/GenBank/DDBJ whole genome shotgun (WGS) entry which is preliminary data.</text>
</comment>
<feature type="signal peptide" evidence="1">
    <location>
        <begin position="1"/>
        <end position="18"/>
    </location>
</feature>
<evidence type="ECO:0000256" key="1">
    <source>
        <dbReference type="SAM" id="SignalP"/>
    </source>
</evidence>
<proteinExistence type="predicted"/>
<accession>A0ABW1ZSP7</accession>
<protein>
    <submittedName>
        <fullName evidence="2">Uncharacterized protein</fullName>
    </submittedName>
</protein>
<dbReference type="Proteomes" id="UP001596317">
    <property type="component" value="Unassembled WGS sequence"/>
</dbReference>
<evidence type="ECO:0000313" key="3">
    <source>
        <dbReference type="Proteomes" id="UP001596317"/>
    </source>
</evidence>
<dbReference type="RefSeq" id="WP_224612741.1">
    <property type="nucleotide sequence ID" value="NZ_JAIQXV010000034.1"/>
</dbReference>
<organism evidence="2 3">
    <name type="scientific">Deinococcus multiflagellatus</name>
    <dbReference type="NCBI Taxonomy" id="1656887"/>
    <lineage>
        <taxon>Bacteria</taxon>
        <taxon>Thermotogati</taxon>
        <taxon>Deinococcota</taxon>
        <taxon>Deinococci</taxon>
        <taxon>Deinococcales</taxon>
        <taxon>Deinococcaceae</taxon>
        <taxon>Deinococcus</taxon>
    </lineage>
</organism>
<reference evidence="3" key="1">
    <citation type="journal article" date="2019" name="Int. J. Syst. Evol. Microbiol.">
        <title>The Global Catalogue of Microorganisms (GCM) 10K type strain sequencing project: providing services to taxonomists for standard genome sequencing and annotation.</title>
        <authorList>
            <consortium name="The Broad Institute Genomics Platform"/>
            <consortium name="The Broad Institute Genome Sequencing Center for Infectious Disease"/>
            <person name="Wu L."/>
            <person name="Ma J."/>
        </authorList>
    </citation>
    <scope>NUCLEOTIDE SEQUENCE [LARGE SCALE GENOMIC DNA]</scope>
    <source>
        <strain evidence="3">CCUG 63830</strain>
    </source>
</reference>
<gene>
    <name evidence="2" type="ORF">ACFP90_25490</name>
</gene>
<sequence>MPRLLLSLLAALTVTASAQGPRFEMRSFVNIGGTMRPAFAWCDAPGAVVALGPWSGAAGAAAPLVSWTKTRAGLGAPFRVDAVVGEADTGAGQVHYPLRWRNGAAWVPGDLHLSNVENVLDPAYRMTRVNAFTLSDVAHPCRYVPQAAFLGVTGKRTVIVWESGGQATYATRNFDGTPGVLVRGGVSPADLRLRSPQGFTGLYTWQAPGGVTYHLNLRRNELTAQRGDRLLLREHFLAYSISNPVPPNVTPTKEQP</sequence>
<keyword evidence="3" id="KW-1185">Reference proteome</keyword>
<keyword evidence="1" id="KW-0732">Signal</keyword>
<evidence type="ECO:0000313" key="2">
    <source>
        <dbReference type="EMBL" id="MFC6663387.1"/>
    </source>
</evidence>
<name>A0ABW1ZSP7_9DEIO</name>